<accession>A0A081DD12</accession>
<comment type="caution">
    <text evidence="1">The sequence shown here is derived from an EMBL/GenBank/DDBJ whole genome shotgun (WGS) entry which is preliminary data.</text>
</comment>
<dbReference type="PROSITE" id="PS51257">
    <property type="entry name" value="PROKAR_LIPOPROTEIN"/>
    <property type="match status" value="1"/>
</dbReference>
<gene>
    <name evidence="1" type="ORF">JCM19296_2408</name>
</gene>
<dbReference type="EMBL" id="BBLG01000005">
    <property type="protein sequence ID" value="GAK76808.1"/>
    <property type="molecule type" value="Genomic_DNA"/>
</dbReference>
<evidence type="ECO:0000313" key="1">
    <source>
        <dbReference type="EMBL" id="GAK76808.1"/>
    </source>
</evidence>
<evidence type="ECO:0008006" key="3">
    <source>
        <dbReference type="Google" id="ProtNLM"/>
    </source>
</evidence>
<reference evidence="1 2" key="1">
    <citation type="journal article" date="2014" name="Genome Announc.">
        <title>Draft Genome Sequences of Marine Flavobacterium Nonlabens Strains NR17, NR24, NR27, NR32, NR33, and Ara13.</title>
        <authorList>
            <person name="Nakanishi M."/>
            <person name="Meirelles P."/>
            <person name="Suzuki R."/>
            <person name="Takatani N."/>
            <person name="Mino S."/>
            <person name="Suda W."/>
            <person name="Oshima K."/>
            <person name="Hattori M."/>
            <person name="Ohkuma M."/>
            <person name="Hosokawa M."/>
            <person name="Miyashita K."/>
            <person name="Thompson F.L."/>
            <person name="Niwa A."/>
            <person name="Sawabe T."/>
            <person name="Sawabe T."/>
        </authorList>
    </citation>
    <scope>NUCLEOTIDE SEQUENCE [LARGE SCALE GENOMIC DNA]</scope>
    <source>
        <strain evidence="2">JCM19296</strain>
    </source>
</reference>
<dbReference type="AlphaFoldDB" id="A0A081DD12"/>
<evidence type="ECO:0000313" key="2">
    <source>
        <dbReference type="Proteomes" id="UP000028980"/>
    </source>
</evidence>
<dbReference type="Pfam" id="PF20329">
    <property type="entry name" value="DUF6624"/>
    <property type="match status" value="1"/>
</dbReference>
<organism evidence="1 2">
    <name type="scientific">Nonlabens ulvanivorans</name>
    <name type="common">Persicivirga ulvanivorans</name>
    <dbReference type="NCBI Taxonomy" id="906888"/>
    <lineage>
        <taxon>Bacteria</taxon>
        <taxon>Pseudomonadati</taxon>
        <taxon>Bacteroidota</taxon>
        <taxon>Flavobacteriia</taxon>
        <taxon>Flavobacteriales</taxon>
        <taxon>Flavobacteriaceae</taxon>
        <taxon>Nonlabens</taxon>
    </lineage>
</organism>
<proteinExistence type="predicted"/>
<dbReference type="InterPro" id="IPR046732">
    <property type="entry name" value="DUF6624"/>
</dbReference>
<sequence length="273" mass="30975">MKYNQLVILLFISISMISCEQDPKLTVITYDQMMEMVEKNQITIPNDVIYYSLDGKELSKEQRKSLSNDLPFADWMIDSDSVLVKVQLQDSDKVRIAQKSTPLLRNGARDINCDNLGGLLQNIYLRDQDSRADNLNVASIDEANLTAVEQILGKCGMPAPESVGKLGYSAIWLVIQHASADKRKKYFPMIKKGLKDGLFEKQDVALMEDRMLMDDGQPQLYGSQVMMNTDGTYELYELQDPENVDARRKEMGMGTLAGYLSFFNIDFNVPQKE</sequence>
<name>A0A081DD12_NONUL</name>
<dbReference type="Proteomes" id="UP000028980">
    <property type="component" value="Unassembled WGS sequence"/>
</dbReference>
<protein>
    <recommendedName>
        <fullName evidence="3">Lipoprotein</fullName>
    </recommendedName>
</protein>